<dbReference type="KEGG" id="vg:28801994"/>
<proteinExistence type="predicted"/>
<sequence>MSLNFAIMPADAGASQEATETRDKLAKIIESVGVLSDAAPEPLSKDRIRDLRKSGAELFGMFYDGEYAQTNYSPTITTQARLINGLTAGMFKMAARESRSTSSRDLTYMWEGIVKAFNAAVHASKLKMDDEFKATLGLAFFKDYHGGHVHVWLERKGLLPRPVQYWPFQENIEEFRLNLFVHYRLGNDGAADKATRETLNQVLKDQFAVDWTGNSWRVELLHCRPVMMVYFDTDGPWAAGFASADDACRGRFTRCPLGSWLSARGADDETVKQEVERIKAMNSTGDFELYPNDCLFGDLYEAGASDGVSSCMACSRDEFNLWDYHHPTDAYSSAYHGSGDNGLVLVVERKNGNVAGRGILNVNTKKYVRWYGAVTGDRALTRAGMRRTSSALKGSWLAMLRHPTMESRIVAPYVDGDYQGARVSRSERRVYFVDDAGDALCETGGYYDLDSVYCVDIGDHNDRCDSTYQCEHNNWVSDGLEDDWRCPVIAEWCHEDERVEIMLDGEMVYVCNRVGEQRTSQYLNVIKSPEDDPDAVNYTGRGRWATVQDNTPYTPPPPVQRFSWDELPIAQAAAPAPVLAADIAQQLPAAMSIYAQMGCTCTDCRIERGELL</sequence>
<reference evidence="1 2" key="1">
    <citation type="submission" date="2015-12" db="EMBL/GenBank/DDBJ databases">
        <title>Complete Genome Sequence of the Pseudomonas putida phage YMC11/06/C171_PPU_BP.</title>
        <authorList>
            <person name="Jeon J."/>
            <person name="Yong D."/>
            <person name="Lee K."/>
        </authorList>
    </citation>
    <scope>NUCLEOTIDE SEQUENCE [LARGE SCALE GENOMIC DNA]</scope>
</reference>
<organism evidence="1 2">
    <name type="scientific">Pseudomonas phage YMC11/06/C171_PPU_BP</name>
    <dbReference type="NCBI Taxonomy" id="1777063"/>
    <lineage>
        <taxon>Viruses</taxon>
        <taxon>Duplodnaviria</taxon>
        <taxon>Heunggongvirae</taxon>
        <taxon>Uroviricota</taxon>
        <taxon>Caudoviricetes</taxon>
        <taxon>Autographivirales</taxon>
        <taxon>Autoscriptoviridae</taxon>
        <taxon>Corkvirinae</taxon>
        <taxon>Kantovirus</taxon>
        <taxon>Kantovirus C171</taxon>
    </lineage>
</organism>
<evidence type="ECO:0000313" key="1">
    <source>
        <dbReference type="EMBL" id="AMO43643.1"/>
    </source>
</evidence>
<accession>A0A140IET1</accession>
<gene>
    <name evidence="1" type="ORF">C171_00190</name>
</gene>
<dbReference type="OrthoDB" id="1569at10239"/>
<protein>
    <submittedName>
        <fullName evidence="1">Uncharacterized protein</fullName>
    </submittedName>
</protein>
<dbReference type="EMBL" id="KU310944">
    <property type="protein sequence ID" value="AMO43643.1"/>
    <property type="molecule type" value="Genomic_DNA"/>
</dbReference>
<dbReference type="GeneID" id="28801994"/>
<name>A0A140IET1_9CAUD</name>
<dbReference type="Proteomes" id="UP000201907">
    <property type="component" value="Segment"/>
</dbReference>
<dbReference type="RefSeq" id="YP_009275037.1">
    <property type="nucleotide sequence ID" value="NC_030923.1"/>
</dbReference>
<evidence type="ECO:0000313" key="2">
    <source>
        <dbReference type="Proteomes" id="UP000201907"/>
    </source>
</evidence>
<keyword evidence="2" id="KW-1185">Reference proteome</keyword>